<evidence type="ECO:0000256" key="1">
    <source>
        <dbReference type="SAM" id="MobiDB-lite"/>
    </source>
</evidence>
<dbReference type="Proteomes" id="UP001066276">
    <property type="component" value="Chromosome 11"/>
</dbReference>
<organism evidence="2 3">
    <name type="scientific">Pleurodeles waltl</name>
    <name type="common">Iberian ribbed newt</name>
    <dbReference type="NCBI Taxonomy" id="8319"/>
    <lineage>
        <taxon>Eukaryota</taxon>
        <taxon>Metazoa</taxon>
        <taxon>Chordata</taxon>
        <taxon>Craniata</taxon>
        <taxon>Vertebrata</taxon>
        <taxon>Euteleostomi</taxon>
        <taxon>Amphibia</taxon>
        <taxon>Batrachia</taxon>
        <taxon>Caudata</taxon>
        <taxon>Salamandroidea</taxon>
        <taxon>Salamandridae</taxon>
        <taxon>Pleurodelinae</taxon>
        <taxon>Pleurodeles</taxon>
    </lineage>
</organism>
<dbReference type="EMBL" id="JANPWB010000015">
    <property type="protein sequence ID" value="KAJ1092053.1"/>
    <property type="molecule type" value="Genomic_DNA"/>
</dbReference>
<keyword evidence="3" id="KW-1185">Reference proteome</keyword>
<dbReference type="AlphaFoldDB" id="A0AAV7LT25"/>
<proteinExistence type="predicted"/>
<feature type="region of interest" description="Disordered" evidence="1">
    <location>
        <begin position="41"/>
        <end position="71"/>
    </location>
</feature>
<accession>A0AAV7LT25</accession>
<name>A0AAV7LT25_PLEWA</name>
<reference evidence="2" key="1">
    <citation type="journal article" date="2022" name="bioRxiv">
        <title>Sequencing and chromosome-scale assembly of the giantPleurodeles waltlgenome.</title>
        <authorList>
            <person name="Brown T."/>
            <person name="Elewa A."/>
            <person name="Iarovenko S."/>
            <person name="Subramanian E."/>
            <person name="Araus A.J."/>
            <person name="Petzold A."/>
            <person name="Susuki M."/>
            <person name="Suzuki K.-i.T."/>
            <person name="Hayashi T."/>
            <person name="Toyoda A."/>
            <person name="Oliveira C."/>
            <person name="Osipova E."/>
            <person name="Leigh N.D."/>
            <person name="Simon A."/>
            <person name="Yun M.H."/>
        </authorList>
    </citation>
    <scope>NUCLEOTIDE SEQUENCE</scope>
    <source>
        <strain evidence="2">20211129_DDA</strain>
        <tissue evidence="2">Liver</tissue>
    </source>
</reference>
<evidence type="ECO:0000313" key="3">
    <source>
        <dbReference type="Proteomes" id="UP001066276"/>
    </source>
</evidence>
<comment type="caution">
    <text evidence="2">The sequence shown here is derived from an EMBL/GenBank/DDBJ whole genome shotgun (WGS) entry which is preliminary data.</text>
</comment>
<gene>
    <name evidence="2" type="ORF">NDU88_005167</name>
</gene>
<protein>
    <submittedName>
        <fullName evidence="2">Uncharacterized protein</fullName>
    </submittedName>
</protein>
<evidence type="ECO:0000313" key="2">
    <source>
        <dbReference type="EMBL" id="KAJ1092053.1"/>
    </source>
</evidence>
<sequence length="119" mass="11954">MIPVAPGPLPGEQRSCGADFDAVAAPMLGCGLGLDLVARGDEAHSPQSDAWSSASGAGHGPNNGEHLEMGAQLVGLMRPATGEVHVLVPGQPEIWGAGGGPRWALFPARAELAAPSSVD</sequence>
<feature type="compositionally biased region" description="Polar residues" evidence="1">
    <location>
        <begin position="45"/>
        <end position="55"/>
    </location>
</feature>